<evidence type="ECO:0000313" key="11">
    <source>
        <dbReference type="EMBL" id="SVA25183.1"/>
    </source>
</evidence>
<dbReference type="GO" id="GO:0005524">
    <property type="term" value="F:ATP binding"/>
    <property type="evidence" value="ECO:0007669"/>
    <property type="project" value="UniProtKB-KW"/>
</dbReference>
<dbReference type="InterPro" id="IPR020559">
    <property type="entry name" value="PRibGlycinamide_synth_CS"/>
</dbReference>
<name>A0A381UEV1_9ZZZZ</name>
<evidence type="ECO:0000256" key="8">
    <source>
        <dbReference type="ARBA" id="ARBA00042242"/>
    </source>
</evidence>
<dbReference type="Gene3D" id="3.30.1490.20">
    <property type="entry name" value="ATP-grasp fold, A domain"/>
    <property type="match status" value="1"/>
</dbReference>
<dbReference type="SMART" id="SM01210">
    <property type="entry name" value="GARS_C"/>
    <property type="match status" value="1"/>
</dbReference>
<keyword evidence="4" id="KW-0547">Nucleotide-binding</keyword>
<evidence type="ECO:0000256" key="1">
    <source>
        <dbReference type="ARBA" id="ARBA00005174"/>
    </source>
</evidence>
<dbReference type="PANTHER" id="PTHR43472:SF1">
    <property type="entry name" value="PHOSPHORIBOSYLAMINE--GLYCINE LIGASE, CHLOROPLASTIC"/>
    <property type="match status" value="1"/>
</dbReference>
<feature type="domain" description="ATP-grasp" evidence="10">
    <location>
        <begin position="93"/>
        <end position="300"/>
    </location>
</feature>
<dbReference type="InterPro" id="IPR011054">
    <property type="entry name" value="Rudment_hybrid_motif"/>
</dbReference>
<evidence type="ECO:0000256" key="5">
    <source>
        <dbReference type="ARBA" id="ARBA00022755"/>
    </source>
</evidence>
<dbReference type="InterPro" id="IPR020562">
    <property type="entry name" value="PRibGlycinamide_synth_N"/>
</dbReference>
<feature type="non-terminal residue" evidence="11">
    <location>
        <position position="387"/>
    </location>
</feature>
<keyword evidence="6" id="KW-0067">ATP-binding</keyword>
<dbReference type="PROSITE" id="PS00184">
    <property type="entry name" value="GARS"/>
    <property type="match status" value="1"/>
</dbReference>
<dbReference type="InterPro" id="IPR013815">
    <property type="entry name" value="ATP_grasp_subdomain_1"/>
</dbReference>
<evidence type="ECO:0000256" key="3">
    <source>
        <dbReference type="ARBA" id="ARBA00022598"/>
    </source>
</evidence>
<dbReference type="SUPFAM" id="SSF56059">
    <property type="entry name" value="Glutathione synthetase ATP-binding domain-like"/>
    <property type="match status" value="1"/>
</dbReference>
<dbReference type="Gene3D" id="3.40.50.20">
    <property type="match status" value="1"/>
</dbReference>
<dbReference type="GO" id="GO:0009113">
    <property type="term" value="P:purine nucleobase biosynthetic process"/>
    <property type="evidence" value="ECO:0007669"/>
    <property type="project" value="InterPro"/>
</dbReference>
<dbReference type="InterPro" id="IPR020560">
    <property type="entry name" value="PRibGlycinamide_synth_C-dom"/>
</dbReference>
<dbReference type="AlphaFoldDB" id="A0A381UEV1"/>
<sequence length="387" mass="40614">MAWKLIQSQKITELIVAPGNAGTAELGENVPVMADDLDGLLAIAKTRSIDLTVVGPEQPLIDGISELFQRHGLKIFGPSKNAARIEGSKIWSNDLMVKYAIPTADSVAFSESTKAIDYALARPEGSLVVKADGPAAGKGVLLPDTYEDLEIAVRGMLDGASFGESSSSLLLAERMSGPEVSVFAFLDGETVSAEIAACDYKRIGEGDTGLNTGGVGAYAPPEFWTNELAARVRMEILEPTARALVAENSAYSGVLYVGLMITSSGPRVIEFNCRLGDPECQVLMPKLVNDFLEICLAVAEGRLAQQKVIWSDLACTFVVMTSDGYPGNYETGATITGVHQASEHGLVVHAGTSRQNDGALVTDGGRVLGVVGSGETIGGSRVAAYAG</sequence>
<protein>
    <recommendedName>
        <fullName evidence="2">phosphoribosylamine--glycine ligase</fullName>
        <ecNumber evidence="2">6.3.4.13</ecNumber>
    </recommendedName>
    <alternativeName>
        <fullName evidence="8">Glycinamide ribonucleotide synthetase</fullName>
    </alternativeName>
    <alternativeName>
        <fullName evidence="9">Phosphoribosylglycinamide synthetase</fullName>
    </alternativeName>
</protein>
<dbReference type="SUPFAM" id="SSF51246">
    <property type="entry name" value="Rudiment single hybrid motif"/>
    <property type="match status" value="1"/>
</dbReference>
<comment type="pathway">
    <text evidence="1">Purine metabolism; IMP biosynthesis via de novo pathway; N(1)-(5-phospho-D-ribosyl)glycinamide from 5-phospho-alpha-D-ribose 1-diphosphate: step 2/2.</text>
</comment>
<dbReference type="SUPFAM" id="SSF52440">
    <property type="entry name" value="PreATP-grasp domain"/>
    <property type="match status" value="1"/>
</dbReference>
<dbReference type="GO" id="GO:0004637">
    <property type="term" value="F:phosphoribosylamine-glycine ligase activity"/>
    <property type="evidence" value="ECO:0007669"/>
    <property type="project" value="UniProtKB-EC"/>
</dbReference>
<keyword evidence="5" id="KW-0658">Purine biosynthesis</keyword>
<evidence type="ECO:0000259" key="10">
    <source>
        <dbReference type="PROSITE" id="PS50975"/>
    </source>
</evidence>
<evidence type="ECO:0000256" key="7">
    <source>
        <dbReference type="ARBA" id="ARBA00038345"/>
    </source>
</evidence>
<dbReference type="SMART" id="SM01209">
    <property type="entry name" value="GARS_A"/>
    <property type="match status" value="1"/>
</dbReference>
<evidence type="ECO:0000256" key="2">
    <source>
        <dbReference type="ARBA" id="ARBA00013255"/>
    </source>
</evidence>
<gene>
    <name evidence="11" type="ORF">METZ01_LOCUS78037</name>
</gene>
<dbReference type="PROSITE" id="PS50975">
    <property type="entry name" value="ATP_GRASP"/>
    <property type="match status" value="1"/>
</dbReference>
<dbReference type="NCBIfam" id="TIGR00877">
    <property type="entry name" value="purD"/>
    <property type="match status" value="1"/>
</dbReference>
<dbReference type="Gene3D" id="3.30.470.20">
    <property type="entry name" value="ATP-grasp fold, B domain"/>
    <property type="match status" value="1"/>
</dbReference>
<dbReference type="UniPathway" id="UPA00074">
    <property type="reaction ID" value="UER00125"/>
</dbReference>
<dbReference type="Pfam" id="PF02844">
    <property type="entry name" value="GARS_N"/>
    <property type="match status" value="1"/>
</dbReference>
<accession>A0A381UEV1</accession>
<dbReference type="InterPro" id="IPR000115">
    <property type="entry name" value="PRibGlycinamide_synth"/>
</dbReference>
<dbReference type="PANTHER" id="PTHR43472">
    <property type="entry name" value="PHOSPHORIBOSYLAMINE--GLYCINE LIGASE"/>
    <property type="match status" value="1"/>
</dbReference>
<dbReference type="EMBL" id="UINC01006054">
    <property type="protein sequence ID" value="SVA25183.1"/>
    <property type="molecule type" value="Genomic_DNA"/>
</dbReference>
<dbReference type="InterPro" id="IPR016185">
    <property type="entry name" value="PreATP-grasp_dom_sf"/>
</dbReference>
<dbReference type="InterPro" id="IPR011761">
    <property type="entry name" value="ATP-grasp"/>
</dbReference>
<dbReference type="Pfam" id="PF02843">
    <property type="entry name" value="GARS_C"/>
    <property type="match status" value="1"/>
</dbReference>
<evidence type="ECO:0000256" key="9">
    <source>
        <dbReference type="ARBA" id="ARBA00042864"/>
    </source>
</evidence>
<dbReference type="EC" id="6.3.4.13" evidence="2"/>
<dbReference type="InterPro" id="IPR037123">
    <property type="entry name" value="PRibGlycinamide_synth_C_sf"/>
</dbReference>
<organism evidence="11">
    <name type="scientific">marine metagenome</name>
    <dbReference type="NCBI Taxonomy" id="408172"/>
    <lineage>
        <taxon>unclassified sequences</taxon>
        <taxon>metagenomes</taxon>
        <taxon>ecological metagenomes</taxon>
    </lineage>
</organism>
<dbReference type="GO" id="GO:0046872">
    <property type="term" value="F:metal ion binding"/>
    <property type="evidence" value="ECO:0007669"/>
    <property type="project" value="InterPro"/>
</dbReference>
<keyword evidence="3" id="KW-0436">Ligase</keyword>
<reference evidence="11" key="1">
    <citation type="submission" date="2018-05" db="EMBL/GenBank/DDBJ databases">
        <authorList>
            <person name="Lanie J.A."/>
            <person name="Ng W.-L."/>
            <person name="Kazmierczak K.M."/>
            <person name="Andrzejewski T.M."/>
            <person name="Davidsen T.M."/>
            <person name="Wayne K.J."/>
            <person name="Tettelin H."/>
            <person name="Glass J.I."/>
            <person name="Rusch D."/>
            <person name="Podicherti R."/>
            <person name="Tsui H.-C.T."/>
            <person name="Winkler M.E."/>
        </authorList>
    </citation>
    <scope>NUCLEOTIDE SEQUENCE</scope>
</reference>
<dbReference type="InterPro" id="IPR020561">
    <property type="entry name" value="PRibGlycinamid_synth_ATP-grasp"/>
</dbReference>
<dbReference type="Gene3D" id="3.90.600.10">
    <property type="entry name" value="Phosphoribosylglycinamide synthetase, C-terminal domain"/>
    <property type="match status" value="1"/>
</dbReference>
<evidence type="ECO:0000256" key="6">
    <source>
        <dbReference type="ARBA" id="ARBA00022840"/>
    </source>
</evidence>
<dbReference type="Pfam" id="PF01071">
    <property type="entry name" value="GARS_A"/>
    <property type="match status" value="1"/>
</dbReference>
<proteinExistence type="inferred from homology"/>
<evidence type="ECO:0000256" key="4">
    <source>
        <dbReference type="ARBA" id="ARBA00022741"/>
    </source>
</evidence>
<dbReference type="GO" id="GO:0006189">
    <property type="term" value="P:'de novo' IMP biosynthetic process"/>
    <property type="evidence" value="ECO:0007669"/>
    <property type="project" value="UniProtKB-UniPathway"/>
</dbReference>
<comment type="similarity">
    <text evidence="7">Belongs to the GARS family.</text>
</comment>